<dbReference type="EMBL" id="KZ293681">
    <property type="protein sequence ID" value="PBK87010.1"/>
    <property type="molecule type" value="Genomic_DNA"/>
</dbReference>
<feature type="compositionally biased region" description="Pro residues" evidence="1">
    <location>
        <begin position="252"/>
        <end position="263"/>
    </location>
</feature>
<dbReference type="Proteomes" id="UP000217790">
    <property type="component" value="Unassembled WGS sequence"/>
</dbReference>
<gene>
    <name evidence="2" type="ORF">ARMGADRAFT_1086116</name>
</gene>
<reference evidence="3" key="1">
    <citation type="journal article" date="2017" name="Nat. Ecol. Evol.">
        <title>Genome expansion and lineage-specific genetic innovations in the forest pathogenic fungi Armillaria.</title>
        <authorList>
            <person name="Sipos G."/>
            <person name="Prasanna A.N."/>
            <person name="Walter M.C."/>
            <person name="O'Connor E."/>
            <person name="Balint B."/>
            <person name="Krizsan K."/>
            <person name="Kiss B."/>
            <person name="Hess J."/>
            <person name="Varga T."/>
            <person name="Slot J."/>
            <person name="Riley R."/>
            <person name="Boka B."/>
            <person name="Rigling D."/>
            <person name="Barry K."/>
            <person name="Lee J."/>
            <person name="Mihaltcheva S."/>
            <person name="LaButti K."/>
            <person name="Lipzen A."/>
            <person name="Waldron R."/>
            <person name="Moloney N.M."/>
            <person name="Sperisen C."/>
            <person name="Kredics L."/>
            <person name="Vagvoelgyi C."/>
            <person name="Patrignani A."/>
            <person name="Fitzpatrick D."/>
            <person name="Nagy I."/>
            <person name="Doyle S."/>
            <person name="Anderson J.B."/>
            <person name="Grigoriev I.V."/>
            <person name="Gueldener U."/>
            <person name="Muensterkoetter M."/>
            <person name="Nagy L.G."/>
        </authorList>
    </citation>
    <scope>NUCLEOTIDE SEQUENCE [LARGE SCALE GENOMIC DNA]</scope>
    <source>
        <strain evidence="3">Ar21-2</strain>
    </source>
</reference>
<accession>A0A2H3CYV4</accession>
<name>A0A2H3CYV4_ARMGA</name>
<feature type="region of interest" description="Disordered" evidence="1">
    <location>
        <begin position="229"/>
        <end position="287"/>
    </location>
</feature>
<evidence type="ECO:0000313" key="3">
    <source>
        <dbReference type="Proteomes" id="UP000217790"/>
    </source>
</evidence>
<keyword evidence="3" id="KW-1185">Reference proteome</keyword>
<dbReference type="InParanoid" id="A0A2H3CYV4"/>
<evidence type="ECO:0000256" key="1">
    <source>
        <dbReference type="SAM" id="MobiDB-lite"/>
    </source>
</evidence>
<sequence>MDPDIKIYLKPRPANPKFGDRPWMLVRPDFYYGPFFPAWQPVPPTATEVHTVHSPALATALTELYVELLPKIRKCESDIPRIRTAMSENPLSTLKWEGFDIMIQCEDLLAHCLYEPVKLVFGDKAPPLPPRRHRGVKRAPKYWKLVDEATFPLGRYVELVDDIDLHRMVWATIFMVLMENTESIGNLRTEISNCLENTALGYITKPLDKYVIPFIDRWMGRGENNCDSSSGVISASTSSGSTSSSGAEPSTPDIPDPARPKPFFPSRSGRPMKPSLVNGKIKKIKID</sequence>
<dbReference type="AlphaFoldDB" id="A0A2H3CYV4"/>
<proteinExistence type="predicted"/>
<protein>
    <submittedName>
        <fullName evidence="2">Uncharacterized protein</fullName>
    </submittedName>
</protein>
<evidence type="ECO:0000313" key="2">
    <source>
        <dbReference type="EMBL" id="PBK87010.1"/>
    </source>
</evidence>
<organism evidence="2 3">
    <name type="scientific">Armillaria gallica</name>
    <name type="common">Bulbous honey fungus</name>
    <name type="synonym">Armillaria bulbosa</name>
    <dbReference type="NCBI Taxonomy" id="47427"/>
    <lineage>
        <taxon>Eukaryota</taxon>
        <taxon>Fungi</taxon>
        <taxon>Dikarya</taxon>
        <taxon>Basidiomycota</taxon>
        <taxon>Agaricomycotina</taxon>
        <taxon>Agaricomycetes</taxon>
        <taxon>Agaricomycetidae</taxon>
        <taxon>Agaricales</taxon>
        <taxon>Marasmiineae</taxon>
        <taxon>Physalacriaceae</taxon>
        <taxon>Armillaria</taxon>
    </lineage>
</organism>
<dbReference type="OrthoDB" id="2999254at2759"/>
<dbReference type="OMA" id="DIMIQCE"/>
<feature type="compositionally biased region" description="Low complexity" evidence="1">
    <location>
        <begin position="229"/>
        <end position="251"/>
    </location>
</feature>